<keyword evidence="4 5" id="KW-0732">Signal</keyword>
<keyword evidence="3" id="KW-0813">Transport</keyword>
<dbReference type="InterPro" id="IPR006311">
    <property type="entry name" value="TAT_signal"/>
</dbReference>
<evidence type="ECO:0000256" key="1">
    <source>
        <dbReference type="ARBA" id="ARBA00004196"/>
    </source>
</evidence>
<proteinExistence type="inferred from homology"/>
<comment type="similarity">
    <text evidence="2">Belongs to the bacterial solute-binding protein 5 family.</text>
</comment>
<evidence type="ECO:0000256" key="5">
    <source>
        <dbReference type="SAM" id="SignalP"/>
    </source>
</evidence>
<dbReference type="GO" id="GO:0015833">
    <property type="term" value="P:peptide transport"/>
    <property type="evidence" value="ECO:0007669"/>
    <property type="project" value="TreeGrafter"/>
</dbReference>
<accession>A0A0B1R1E5</accession>
<protein>
    <submittedName>
        <fullName evidence="7">Peptide ABC transporter substrate-binding protein</fullName>
    </submittedName>
</protein>
<dbReference type="Pfam" id="PF00496">
    <property type="entry name" value="SBP_bac_5"/>
    <property type="match status" value="1"/>
</dbReference>
<dbReference type="PANTHER" id="PTHR30290:SF10">
    <property type="entry name" value="PERIPLASMIC OLIGOPEPTIDE-BINDING PROTEIN-RELATED"/>
    <property type="match status" value="1"/>
</dbReference>
<dbReference type="RefSeq" id="WP_039333338.1">
    <property type="nucleotide sequence ID" value="NZ_JTJJ01000064.1"/>
</dbReference>
<dbReference type="InterPro" id="IPR000914">
    <property type="entry name" value="SBP_5_dom"/>
</dbReference>
<comment type="subcellular location">
    <subcellularLocation>
        <location evidence="1">Cell envelope</location>
    </subcellularLocation>
</comment>
<dbReference type="InterPro" id="IPR030678">
    <property type="entry name" value="Peptide/Ni-bd"/>
</dbReference>
<evidence type="ECO:0000256" key="2">
    <source>
        <dbReference type="ARBA" id="ARBA00005695"/>
    </source>
</evidence>
<name>A0A0B1R1E5_9GAMM</name>
<dbReference type="Gene3D" id="3.40.190.10">
    <property type="entry name" value="Periplasmic binding protein-like II"/>
    <property type="match status" value="1"/>
</dbReference>
<dbReference type="PANTHER" id="PTHR30290">
    <property type="entry name" value="PERIPLASMIC BINDING COMPONENT OF ABC TRANSPORTER"/>
    <property type="match status" value="1"/>
</dbReference>
<dbReference type="Gene3D" id="3.90.76.10">
    <property type="entry name" value="Dipeptide-binding Protein, Domain 1"/>
    <property type="match status" value="1"/>
</dbReference>
<dbReference type="CDD" id="cd08512">
    <property type="entry name" value="PBP2_NikA_DppA_OppA_like_7"/>
    <property type="match status" value="1"/>
</dbReference>
<feature type="chain" id="PRO_5002080541" evidence="5">
    <location>
        <begin position="28"/>
        <end position="531"/>
    </location>
</feature>
<dbReference type="Gene3D" id="3.10.105.10">
    <property type="entry name" value="Dipeptide-binding Protein, Domain 3"/>
    <property type="match status" value="1"/>
</dbReference>
<dbReference type="InterPro" id="IPR039424">
    <property type="entry name" value="SBP_5"/>
</dbReference>
<evidence type="ECO:0000256" key="4">
    <source>
        <dbReference type="ARBA" id="ARBA00022729"/>
    </source>
</evidence>
<feature type="signal peptide" evidence="5">
    <location>
        <begin position="1"/>
        <end position="27"/>
    </location>
</feature>
<dbReference type="GO" id="GO:0030288">
    <property type="term" value="C:outer membrane-bounded periplasmic space"/>
    <property type="evidence" value="ECO:0007669"/>
    <property type="project" value="UniProtKB-ARBA"/>
</dbReference>
<feature type="domain" description="Solute-binding protein family 5" evidence="6">
    <location>
        <begin position="77"/>
        <end position="444"/>
    </location>
</feature>
<organism evidence="7 8">
    <name type="scientific">Pantoea rodasii</name>
    <dbReference type="NCBI Taxonomy" id="1076549"/>
    <lineage>
        <taxon>Bacteria</taxon>
        <taxon>Pseudomonadati</taxon>
        <taxon>Pseudomonadota</taxon>
        <taxon>Gammaproteobacteria</taxon>
        <taxon>Enterobacterales</taxon>
        <taxon>Erwiniaceae</taxon>
        <taxon>Pantoea</taxon>
    </lineage>
</organism>
<reference evidence="7 8" key="1">
    <citation type="submission" date="2014-11" db="EMBL/GenBank/DDBJ databases">
        <title>Genome sequencing of Pantoea rodasii ND03.</title>
        <authorList>
            <person name="Muhamad Yunos N.Y."/>
            <person name="Chan K.-G."/>
        </authorList>
    </citation>
    <scope>NUCLEOTIDE SEQUENCE [LARGE SCALE GENOMIC DNA]</scope>
    <source>
        <strain evidence="7 8">ND03</strain>
    </source>
</reference>
<sequence length="531" mass="58868">MVTRRRFLAGCAAVPAFSYLSLNTAFADTPPSMLVMAMQLDNITSLDPHESFEATGGQICGNMYQKLVMPDPQHAEKIVGQLAKSWDVSSDNGTYTFHLDPAAKFADGTPLTAEDVAYSIERIVKLDKSPAFIINQFGFTKDNVTQMVTAKDAHTVEMKLGAPAAETFLLYCLSATVGSIVSKKACEANQQNNDFGNAWLKQHSAGSGAFTLRTWKASETVILELSPQYAAQSKIKRVILKHIADPAAQALMVKKGDVDAAYDLTTEQLLPLKNDSSVSLVNQSLSAIMLMSCNTNNEYLKKPQVWQALKWALDYDSIQKNILSMSFITHQSFLPSGFPAALDDTPFHKDVAKAKSLLAEAGYPNGFEITLDHYSMQPYPDIAQAIQTQLGAIGIKVSLIAAENRQVLTKMRARQHQLALTVWGADYFDPNSNTEAFCVNTDNSDNARARTLAWRCSWSDDEFNKLTEQALHEPDPAKRIALYQQIQQLGREKSPFIFMMQKTKNIACGKNIKDVHMTVLEQWPYDQVKKA</sequence>
<dbReference type="PROSITE" id="PS51318">
    <property type="entry name" value="TAT"/>
    <property type="match status" value="1"/>
</dbReference>
<evidence type="ECO:0000256" key="3">
    <source>
        <dbReference type="ARBA" id="ARBA00022448"/>
    </source>
</evidence>
<dbReference type="EMBL" id="JTJJ01000064">
    <property type="protein sequence ID" value="KHJ66883.1"/>
    <property type="molecule type" value="Genomic_DNA"/>
</dbReference>
<comment type="caution">
    <text evidence="7">The sequence shown here is derived from an EMBL/GenBank/DDBJ whole genome shotgun (WGS) entry which is preliminary data.</text>
</comment>
<evidence type="ECO:0000313" key="8">
    <source>
        <dbReference type="Proteomes" id="UP000030853"/>
    </source>
</evidence>
<dbReference type="Proteomes" id="UP000030853">
    <property type="component" value="Unassembled WGS sequence"/>
</dbReference>
<dbReference type="GO" id="GO:0043190">
    <property type="term" value="C:ATP-binding cassette (ABC) transporter complex"/>
    <property type="evidence" value="ECO:0007669"/>
    <property type="project" value="InterPro"/>
</dbReference>
<dbReference type="AlphaFoldDB" id="A0A0B1R1E5"/>
<gene>
    <name evidence="7" type="ORF">QU24_16825</name>
</gene>
<dbReference type="SUPFAM" id="SSF53850">
    <property type="entry name" value="Periplasmic binding protein-like II"/>
    <property type="match status" value="1"/>
</dbReference>
<evidence type="ECO:0000313" key="7">
    <source>
        <dbReference type="EMBL" id="KHJ66883.1"/>
    </source>
</evidence>
<dbReference type="GO" id="GO:1904680">
    <property type="term" value="F:peptide transmembrane transporter activity"/>
    <property type="evidence" value="ECO:0007669"/>
    <property type="project" value="TreeGrafter"/>
</dbReference>
<evidence type="ECO:0000259" key="6">
    <source>
        <dbReference type="Pfam" id="PF00496"/>
    </source>
</evidence>
<dbReference type="PIRSF" id="PIRSF002741">
    <property type="entry name" value="MppA"/>
    <property type="match status" value="1"/>
</dbReference>